<sequence>MYRVERFCNIEELLEDRDKWNLLAQGIPFRETSWLHAWWKQFADGQEPYVLVARDSQGDVCGLMPFYRKATSPKTLRILGDNNVCGDFVSVLAKPEDAKAIAESMASFLIREANSKSNDWETIEIGGVSEEDVVMKHFASVLRSGGAIVHAQSRMHTWLFQCHDTWEDWLGSLSRRTRRKYSELSKRVGTIDGLEVHVATSHDQVTECLDGLIELHQRRWNTVGEPGTYSDERLRDFVHDVARDMCDRDRLHLLELQLDGKSIGSTLNFMGGNGCMYVYSTGYDIDASKHEPGRVLTALSLKFAHDHRMTGVEFLRGDEPYKQRIGAEPTRLLELRIVAPRLWAKVCHTAWAAQFELKQWARRKAGRDVIEVVEMALTS</sequence>
<accession>A0A5C5Z093</accession>
<protein>
    <recommendedName>
        <fullName evidence="1">BioF2-like acetyltransferase domain-containing protein</fullName>
    </recommendedName>
</protein>
<name>A0A5C5Z093_9BACT</name>
<dbReference type="Gene3D" id="3.40.630.30">
    <property type="match status" value="1"/>
</dbReference>
<dbReference type="OrthoDB" id="9808976at2"/>
<keyword evidence="3" id="KW-1185">Reference proteome</keyword>
<dbReference type="InterPro" id="IPR016181">
    <property type="entry name" value="Acyl_CoA_acyltransferase"/>
</dbReference>
<dbReference type="EMBL" id="SJPJ01000001">
    <property type="protein sequence ID" value="TWT80715.1"/>
    <property type="molecule type" value="Genomic_DNA"/>
</dbReference>
<feature type="domain" description="BioF2-like acetyltransferase" evidence="1">
    <location>
        <begin position="175"/>
        <end position="323"/>
    </location>
</feature>
<comment type="caution">
    <text evidence="2">The sequence shown here is derived from an EMBL/GenBank/DDBJ whole genome shotgun (WGS) entry which is preliminary data.</text>
</comment>
<dbReference type="Pfam" id="PF13480">
    <property type="entry name" value="Acetyltransf_6"/>
    <property type="match status" value="1"/>
</dbReference>
<evidence type="ECO:0000313" key="3">
    <source>
        <dbReference type="Proteomes" id="UP000315010"/>
    </source>
</evidence>
<proteinExistence type="predicted"/>
<reference evidence="2 3" key="1">
    <citation type="submission" date="2019-02" db="EMBL/GenBank/DDBJ databases">
        <title>Deep-cultivation of Planctomycetes and their phenomic and genomic characterization uncovers novel biology.</title>
        <authorList>
            <person name="Wiegand S."/>
            <person name="Jogler M."/>
            <person name="Boedeker C."/>
            <person name="Pinto D."/>
            <person name="Vollmers J."/>
            <person name="Rivas-Marin E."/>
            <person name="Kohn T."/>
            <person name="Peeters S.H."/>
            <person name="Heuer A."/>
            <person name="Rast P."/>
            <person name="Oberbeckmann S."/>
            <person name="Bunk B."/>
            <person name="Jeske O."/>
            <person name="Meyerdierks A."/>
            <person name="Storesund J.E."/>
            <person name="Kallscheuer N."/>
            <person name="Luecker S."/>
            <person name="Lage O.M."/>
            <person name="Pohl T."/>
            <person name="Merkel B.J."/>
            <person name="Hornburger P."/>
            <person name="Mueller R.-W."/>
            <person name="Bruemmer F."/>
            <person name="Labrenz M."/>
            <person name="Spormann A.M."/>
            <person name="Op Den Camp H."/>
            <person name="Overmann J."/>
            <person name="Amann R."/>
            <person name="Jetten M.S.M."/>
            <person name="Mascher T."/>
            <person name="Medema M.H."/>
            <person name="Devos D.P."/>
            <person name="Kaster A.-K."/>
            <person name="Ovreas L."/>
            <person name="Rohde M."/>
            <person name="Galperin M.Y."/>
            <person name="Jogler C."/>
        </authorList>
    </citation>
    <scope>NUCLEOTIDE SEQUENCE [LARGE SCALE GENOMIC DNA]</scope>
    <source>
        <strain evidence="2 3">CA13</strain>
    </source>
</reference>
<organism evidence="2 3">
    <name type="scientific">Novipirellula herctigrandis</name>
    <dbReference type="NCBI Taxonomy" id="2527986"/>
    <lineage>
        <taxon>Bacteria</taxon>
        <taxon>Pseudomonadati</taxon>
        <taxon>Planctomycetota</taxon>
        <taxon>Planctomycetia</taxon>
        <taxon>Pirellulales</taxon>
        <taxon>Pirellulaceae</taxon>
        <taxon>Novipirellula</taxon>
    </lineage>
</organism>
<gene>
    <name evidence="2" type="ORF">CA13_21610</name>
</gene>
<evidence type="ECO:0000259" key="1">
    <source>
        <dbReference type="Pfam" id="PF13480"/>
    </source>
</evidence>
<dbReference type="AlphaFoldDB" id="A0A5C5Z093"/>
<dbReference type="InterPro" id="IPR038740">
    <property type="entry name" value="BioF2-like_GNAT_dom"/>
</dbReference>
<evidence type="ECO:0000313" key="2">
    <source>
        <dbReference type="EMBL" id="TWT80715.1"/>
    </source>
</evidence>
<dbReference type="Proteomes" id="UP000315010">
    <property type="component" value="Unassembled WGS sequence"/>
</dbReference>
<dbReference type="SUPFAM" id="SSF55729">
    <property type="entry name" value="Acyl-CoA N-acyltransferases (Nat)"/>
    <property type="match status" value="1"/>
</dbReference>
<dbReference type="RefSeq" id="WP_146395933.1">
    <property type="nucleotide sequence ID" value="NZ_SJPJ01000001.1"/>
</dbReference>